<keyword evidence="7" id="KW-0843">Virulence</keyword>
<evidence type="ECO:0000256" key="8">
    <source>
        <dbReference type="ARBA" id="ARBA00023136"/>
    </source>
</evidence>
<dbReference type="RefSeq" id="WP_057703390.1">
    <property type="nucleotide sequence ID" value="NZ_JYLN01000007.1"/>
</dbReference>
<dbReference type="PANTHER" id="PTHR38340">
    <property type="entry name" value="S-LAYER PROTEIN"/>
    <property type="match status" value="1"/>
</dbReference>
<evidence type="ECO:0000256" key="2">
    <source>
        <dbReference type="ARBA" id="ARBA00004613"/>
    </source>
</evidence>
<dbReference type="Pfam" id="PF00353">
    <property type="entry name" value="HemolysinCabind"/>
    <property type="match status" value="3"/>
</dbReference>
<keyword evidence="4" id="KW-0800">Toxin</keyword>
<reference evidence="9 10" key="1">
    <citation type="submission" date="2015-02" db="EMBL/GenBank/DDBJ databases">
        <title>Two Pseudomonas sp. nov., isolated from raw milk.</title>
        <authorList>
            <person name="Wenning M."/>
            <person name="von Neubeck M."/>
            <person name="Huptas C."/>
            <person name="Scherer S."/>
        </authorList>
    </citation>
    <scope>NUCLEOTIDE SEQUENCE [LARGE SCALE GENOMIC DNA]</scope>
    <source>
        <strain evidence="9 10">DSM 29164</strain>
    </source>
</reference>
<dbReference type="GO" id="GO:0005576">
    <property type="term" value="C:extracellular region"/>
    <property type="evidence" value="ECO:0007669"/>
    <property type="project" value="UniProtKB-SubCell"/>
</dbReference>
<dbReference type="SUPFAM" id="SSF51120">
    <property type="entry name" value="beta-Roll"/>
    <property type="match status" value="2"/>
</dbReference>
<dbReference type="GO" id="GO:0005509">
    <property type="term" value="F:calcium ion binding"/>
    <property type="evidence" value="ECO:0007669"/>
    <property type="project" value="InterPro"/>
</dbReference>
<dbReference type="GO" id="GO:0016020">
    <property type="term" value="C:membrane"/>
    <property type="evidence" value="ECO:0007669"/>
    <property type="project" value="UniProtKB-SubCell"/>
</dbReference>
<gene>
    <name evidence="9" type="ORF">TX23_18255</name>
</gene>
<organism evidence="9 10">
    <name type="scientific">Pseudomonas paralactis</name>
    <dbReference type="NCBI Taxonomy" id="1615673"/>
    <lineage>
        <taxon>Bacteria</taxon>
        <taxon>Pseudomonadati</taxon>
        <taxon>Pseudomonadota</taxon>
        <taxon>Gammaproteobacteria</taxon>
        <taxon>Pseudomonadales</taxon>
        <taxon>Pseudomonadaceae</taxon>
        <taxon>Pseudomonas</taxon>
    </lineage>
</organism>
<evidence type="ECO:0000256" key="1">
    <source>
        <dbReference type="ARBA" id="ARBA00004370"/>
    </source>
</evidence>
<dbReference type="PROSITE" id="PS00330">
    <property type="entry name" value="HEMOLYSIN_CALCIUM"/>
    <property type="match status" value="3"/>
</dbReference>
<comment type="caution">
    <text evidence="9">The sequence shown here is derived from an EMBL/GenBank/DDBJ whole genome shotgun (WGS) entry which is preliminary data.</text>
</comment>
<name>A0A0R3AJ73_9PSED</name>
<comment type="subcellular location">
    <subcellularLocation>
        <location evidence="1">Membrane</location>
    </subcellularLocation>
    <subcellularLocation>
        <location evidence="2">Secreted</location>
    </subcellularLocation>
</comment>
<proteinExistence type="predicted"/>
<evidence type="ECO:0000256" key="6">
    <source>
        <dbReference type="ARBA" id="ARBA00022837"/>
    </source>
</evidence>
<evidence type="ECO:0000256" key="4">
    <source>
        <dbReference type="ARBA" id="ARBA00022656"/>
    </source>
</evidence>
<accession>A0A0R3AJ73</accession>
<dbReference type="InterPro" id="IPR011049">
    <property type="entry name" value="Serralysin-like_metalloprot_C"/>
</dbReference>
<sequence>MAIFDYKGQDARVLISDAWNLATYTSGVATVGALYNLPGAVLGEGNTFALPKGWREIGANELNVDRSHTDVTGSFTGDGVFGSQARVFGQYDDSGQLLKMGFSIAGTNSLTDLLGWPAMIDNSYINGYEYLLNSIKDYAIDHNLSGKDVLVTGYSQGGSVTNSMYIGKDTLADGFFKDSDYFGMESPKSSNSDGIYNFGFENDVVHRLTGQETSVGDAIIGALQGSDASYTSTTDNIVLFDTVYALPTWPNGPFSIANLSGWVAHIEGIFINPIQRIAQSTFYDYTERDSTVIISNLDAISRSFTWVSDKQTATSNHYGTPAFLLGTDSADKLQDGRSDDFLDGFSGDDSFRVSTGTDIVAGGAGDDKVFLKGAASSYEAVKLSDGTLFLNDSSGHYGLKELHGVEHVEFETGLANTLGQLPVIGSIFSGIGQALTPSYTVTSGKLDFDGLFGADKAYARSIEGSQLADTLKGTAARDLIFGQNGNDRLDGGAGNDLLHGGDGNDTLLGGTGNDSLYGASGNDVLIGGQGNDQLSGGVGSDLFVFDQRGFGHDVISDFNIHQNGHDVLVFSKTLFASADAVLGSTTQNGSNSVILAGDSSVTLVGFNAAQLSAEMISVV</sequence>
<evidence type="ECO:0000256" key="7">
    <source>
        <dbReference type="ARBA" id="ARBA00023026"/>
    </source>
</evidence>
<dbReference type="InterPro" id="IPR001343">
    <property type="entry name" value="Hemolysn_Ca-bd"/>
</dbReference>
<dbReference type="GO" id="GO:0090729">
    <property type="term" value="F:toxin activity"/>
    <property type="evidence" value="ECO:0007669"/>
    <property type="project" value="UniProtKB-KW"/>
</dbReference>
<dbReference type="Gene3D" id="2.150.10.10">
    <property type="entry name" value="Serralysin-like metalloprotease, C-terminal"/>
    <property type="match status" value="3"/>
</dbReference>
<dbReference type="InterPro" id="IPR029058">
    <property type="entry name" value="AB_hydrolase_fold"/>
</dbReference>
<dbReference type="EMBL" id="JYLN01000007">
    <property type="protein sequence ID" value="KRP70593.1"/>
    <property type="molecule type" value="Genomic_DNA"/>
</dbReference>
<keyword evidence="5" id="KW-0677">Repeat</keyword>
<dbReference type="InterPro" id="IPR018511">
    <property type="entry name" value="Hemolysin-typ_Ca-bd_CS"/>
</dbReference>
<evidence type="ECO:0000313" key="9">
    <source>
        <dbReference type="EMBL" id="KRP70593.1"/>
    </source>
</evidence>
<dbReference type="Proteomes" id="UP000050852">
    <property type="component" value="Unassembled WGS sequence"/>
</dbReference>
<dbReference type="OrthoDB" id="7010652at2"/>
<evidence type="ECO:0000313" key="10">
    <source>
        <dbReference type="Proteomes" id="UP000050852"/>
    </source>
</evidence>
<dbReference type="PATRIC" id="fig|1615673.3.peg.4768"/>
<dbReference type="AlphaFoldDB" id="A0A0R3AJ73"/>
<dbReference type="PRINTS" id="PR00313">
    <property type="entry name" value="CABNDNGRPT"/>
</dbReference>
<dbReference type="InterPro" id="IPR003995">
    <property type="entry name" value="RTX_toxin_determinant-A"/>
</dbReference>
<dbReference type="InterPro" id="IPR050557">
    <property type="entry name" value="RTX_toxin/Mannuronan_C5-epim"/>
</dbReference>
<evidence type="ECO:0000256" key="5">
    <source>
        <dbReference type="ARBA" id="ARBA00022737"/>
    </source>
</evidence>
<dbReference type="PANTHER" id="PTHR38340:SF1">
    <property type="entry name" value="S-LAYER PROTEIN"/>
    <property type="match status" value="1"/>
</dbReference>
<keyword evidence="6" id="KW-0106">Calcium</keyword>
<keyword evidence="3" id="KW-0964">Secreted</keyword>
<dbReference type="PRINTS" id="PR01488">
    <property type="entry name" value="RTXTOXINA"/>
</dbReference>
<dbReference type="Gene3D" id="3.40.50.1820">
    <property type="entry name" value="alpha/beta hydrolase"/>
    <property type="match status" value="1"/>
</dbReference>
<keyword evidence="8" id="KW-0472">Membrane</keyword>
<evidence type="ECO:0000256" key="3">
    <source>
        <dbReference type="ARBA" id="ARBA00022525"/>
    </source>
</evidence>
<protein>
    <submittedName>
        <fullName evidence="9">Type I secretion target</fullName>
    </submittedName>
</protein>